<dbReference type="Proteomes" id="UP001216139">
    <property type="component" value="Chromosome"/>
</dbReference>
<reference evidence="1 2" key="1">
    <citation type="submission" date="2023-02" db="EMBL/GenBank/DDBJ databases">
        <title>Genome sequence of Mucilaginibacter jinjuensis strain KACC 16571.</title>
        <authorList>
            <person name="Kim S."/>
            <person name="Heo J."/>
            <person name="Kwon S.-W."/>
        </authorList>
    </citation>
    <scope>NUCLEOTIDE SEQUENCE [LARGE SCALE GENOMIC DNA]</scope>
    <source>
        <strain evidence="1 2">KACC 16571</strain>
    </source>
</reference>
<name>A0ABY7TDX6_9SPHI</name>
<evidence type="ECO:0000313" key="2">
    <source>
        <dbReference type="Proteomes" id="UP001216139"/>
    </source>
</evidence>
<gene>
    <name evidence="1" type="ORF">PQO05_10685</name>
</gene>
<dbReference type="RefSeq" id="WP_273632896.1">
    <property type="nucleotide sequence ID" value="NZ_CP117167.1"/>
</dbReference>
<dbReference type="EMBL" id="CP117167">
    <property type="protein sequence ID" value="WCT14398.1"/>
    <property type="molecule type" value="Genomic_DNA"/>
</dbReference>
<sequence length="855" mass="91746">MAGEAPIYNPGTQEIMSRIPVTTWRDGTVLTSLNDSKYLGAIYGHDSVGYFKYGFSGAYPVSRLSSINQDCFQKLINDLGSTTGYILVDSMITITQNINVPANIILSFTPNSGFNISSGITLVIQSEPICDNQQLFYGAGVAIIQGVTCIQALAFGAKADGIVLKDGATTASSNIFSSNSAVFTNDDINKIIFINGANTGGATLIGYIISIQSANQVTLSINAAVGVAGAVFVYGVDSTYAFININKTARTLGNGAKIVFQKGQGSYLTKFNNWLAGIQCATVEGNGASIMSTYGAYDATATGAAQGLAMPSCYSTFDNNYPLLSTNFFGSKINSINNFTDTVSLISITEISTFNINDWILIYGYDNEQVGGFPPDSRYYEYAQIIATDATLGTIQLDRVIINSYDAAWPENLAQNDYGVPRIISLNRTNFTTIESLTMNDLSFLPFPGWVGTSATAERNGRASFFGYITAQINNVICPACYIGQGKDIELNNFKVSVQCEIDKTIDSVIIRNSQIRGLTQGSINSLKVFNTVLTGPTNSNARSVELSGNYFNSSANGSSSSMIALGGKRIERVQIGTNVWNCVDPSRNSLMNITGSINLPVTSVVGTDTILLSYATWRSGTSARGVSMGAVGFTATGKKIIVTRVYQYDATNVAVIGNFSAPPVAGDLFIFNLTNAVSIDFQRKIGPYSSSVKDVEEASTTVGYRGYRFNSPVFGLRNIFLDQSNIINGANSTISSNNFFPLFGIPIKLIIVVIKAYTGPDVSAHLRITNTTDATGGTKNLLELIDLKTTGLRVIDVGQVVGSRGTDNLVLMDSSYTQMIRVLYSGASLGTITLNDPSDVPIFQLQLETFNYTY</sequence>
<accession>A0ABY7TDX6</accession>
<protein>
    <submittedName>
        <fullName evidence="1">Uncharacterized protein</fullName>
    </submittedName>
</protein>
<proteinExistence type="predicted"/>
<evidence type="ECO:0000313" key="1">
    <source>
        <dbReference type="EMBL" id="WCT14398.1"/>
    </source>
</evidence>
<keyword evidence="2" id="KW-1185">Reference proteome</keyword>
<organism evidence="1 2">
    <name type="scientific">Mucilaginibacter jinjuensis</name>
    <dbReference type="NCBI Taxonomy" id="1176721"/>
    <lineage>
        <taxon>Bacteria</taxon>
        <taxon>Pseudomonadati</taxon>
        <taxon>Bacteroidota</taxon>
        <taxon>Sphingobacteriia</taxon>
        <taxon>Sphingobacteriales</taxon>
        <taxon>Sphingobacteriaceae</taxon>
        <taxon>Mucilaginibacter</taxon>
    </lineage>
</organism>